<dbReference type="Gene3D" id="1.10.357.10">
    <property type="entry name" value="Tetracycline Repressor, domain 2"/>
    <property type="match status" value="1"/>
</dbReference>
<dbReference type="PANTHER" id="PTHR30055:SF226">
    <property type="entry name" value="HTH-TYPE TRANSCRIPTIONAL REGULATOR PKSA"/>
    <property type="match status" value="1"/>
</dbReference>
<dbReference type="RefSeq" id="WP_026680698.1">
    <property type="nucleotide sequence ID" value="NZ_CP115959.1"/>
</dbReference>
<dbReference type="InterPro" id="IPR036271">
    <property type="entry name" value="Tet_transcr_reg_TetR-rel_C_sf"/>
</dbReference>
<dbReference type="SUPFAM" id="SSF48498">
    <property type="entry name" value="Tetracyclin repressor-like, C-terminal domain"/>
    <property type="match status" value="1"/>
</dbReference>
<evidence type="ECO:0000313" key="8">
    <source>
        <dbReference type="Proteomes" id="UP000675284"/>
    </source>
</evidence>
<dbReference type="AlphaFoldDB" id="A0A941DTH4"/>
<dbReference type="PANTHER" id="PTHR30055">
    <property type="entry name" value="HTH-TYPE TRANSCRIPTIONAL REGULATOR RUTR"/>
    <property type="match status" value="1"/>
</dbReference>
<evidence type="ECO:0000256" key="4">
    <source>
        <dbReference type="ARBA" id="ARBA00023163"/>
    </source>
</evidence>
<dbReference type="GO" id="GO:0003700">
    <property type="term" value="F:DNA-binding transcription factor activity"/>
    <property type="evidence" value="ECO:0007669"/>
    <property type="project" value="TreeGrafter"/>
</dbReference>
<sequence>MPKKVDHEKRKIIIAEATWKIIVEEGIEQATVRNIAHAADLSVGALRHYFTTQSELLLYSMQLVSDRVRERMASQQYDGPPLQVMEEVLFEFIPLDKDRKIEMEVWLSFSARSLVDPDLMQLNQKVYHDLRRVIIAVIDHLISLQFVPDQFAAEIETERLYALIDGLAIHHLLQPDSLSKEMMTSVIQHHLKSLCKQEVLDK</sequence>
<dbReference type="SUPFAM" id="SSF46689">
    <property type="entry name" value="Homeodomain-like"/>
    <property type="match status" value="1"/>
</dbReference>
<dbReference type="Pfam" id="PF13977">
    <property type="entry name" value="TetR_C_6"/>
    <property type="match status" value="1"/>
</dbReference>
<keyword evidence="1" id="KW-0678">Repressor</keyword>
<dbReference type="InterPro" id="IPR009057">
    <property type="entry name" value="Homeodomain-like_sf"/>
</dbReference>
<keyword evidence="4" id="KW-0804">Transcription</keyword>
<dbReference type="Pfam" id="PF00440">
    <property type="entry name" value="TetR_N"/>
    <property type="match status" value="1"/>
</dbReference>
<dbReference type="InterPro" id="IPR050109">
    <property type="entry name" value="HTH-type_TetR-like_transc_reg"/>
</dbReference>
<dbReference type="PROSITE" id="PS50977">
    <property type="entry name" value="HTH_TETR_2"/>
    <property type="match status" value="1"/>
</dbReference>
<dbReference type="InterPro" id="IPR039538">
    <property type="entry name" value="BetI_C"/>
</dbReference>
<evidence type="ECO:0000313" key="7">
    <source>
        <dbReference type="EMBL" id="MBR7796884.1"/>
    </source>
</evidence>
<proteinExistence type="predicted"/>
<protein>
    <submittedName>
        <fullName evidence="7">TetR family transcriptional regulator</fullName>
    </submittedName>
</protein>
<keyword evidence="2" id="KW-0805">Transcription regulation</keyword>
<comment type="caution">
    <text evidence="7">The sequence shown here is derived from an EMBL/GenBank/DDBJ whole genome shotgun (WGS) entry which is preliminary data.</text>
</comment>
<evidence type="ECO:0000259" key="6">
    <source>
        <dbReference type="PROSITE" id="PS50977"/>
    </source>
</evidence>
<evidence type="ECO:0000256" key="3">
    <source>
        <dbReference type="ARBA" id="ARBA00023125"/>
    </source>
</evidence>
<keyword evidence="8" id="KW-1185">Reference proteome</keyword>
<organism evidence="7 8">
    <name type="scientific">Virgibacillus salarius</name>
    <dbReference type="NCBI Taxonomy" id="447199"/>
    <lineage>
        <taxon>Bacteria</taxon>
        <taxon>Bacillati</taxon>
        <taxon>Bacillota</taxon>
        <taxon>Bacilli</taxon>
        <taxon>Bacillales</taxon>
        <taxon>Bacillaceae</taxon>
        <taxon>Virgibacillus</taxon>
    </lineage>
</organism>
<feature type="DNA-binding region" description="H-T-H motif" evidence="5">
    <location>
        <begin position="31"/>
        <end position="50"/>
    </location>
</feature>
<gene>
    <name evidence="7" type="ORF">KCX74_12610</name>
</gene>
<keyword evidence="3 5" id="KW-0238">DNA-binding</keyword>
<accession>A0A941DTH4</accession>
<dbReference type="InterPro" id="IPR023772">
    <property type="entry name" value="DNA-bd_HTH_TetR-type_CS"/>
</dbReference>
<evidence type="ECO:0000256" key="2">
    <source>
        <dbReference type="ARBA" id="ARBA00023015"/>
    </source>
</evidence>
<dbReference type="PROSITE" id="PS01081">
    <property type="entry name" value="HTH_TETR_1"/>
    <property type="match status" value="1"/>
</dbReference>
<reference evidence="7" key="1">
    <citation type="submission" date="2021-04" db="EMBL/GenBank/DDBJ databases">
        <title>Isolation and polyphasic classification of algal microorganism.</title>
        <authorList>
            <person name="Wang S."/>
        </authorList>
    </citation>
    <scope>NUCLEOTIDE SEQUENCE</scope>
    <source>
        <strain evidence="7">720a</strain>
    </source>
</reference>
<evidence type="ECO:0000256" key="1">
    <source>
        <dbReference type="ARBA" id="ARBA00022491"/>
    </source>
</evidence>
<dbReference type="Proteomes" id="UP000675284">
    <property type="component" value="Unassembled WGS sequence"/>
</dbReference>
<evidence type="ECO:0000256" key="5">
    <source>
        <dbReference type="PROSITE-ProRule" id="PRU00335"/>
    </source>
</evidence>
<dbReference type="GO" id="GO:0000976">
    <property type="term" value="F:transcription cis-regulatory region binding"/>
    <property type="evidence" value="ECO:0007669"/>
    <property type="project" value="TreeGrafter"/>
</dbReference>
<dbReference type="InterPro" id="IPR001647">
    <property type="entry name" value="HTH_TetR"/>
</dbReference>
<dbReference type="EMBL" id="JAGSOT010000037">
    <property type="protein sequence ID" value="MBR7796884.1"/>
    <property type="molecule type" value="Genomic_DNA"/>
</dbReference>
<feature type="domain" description="HTH tetR-type" evidence="6">
    <location>
        <begin position="8"/>
        <end position="68"/>
    </location>
</feature>
<name>A0A941DTH4_9BACI</name>